<accession>A0ABP7YF98</accession>
<dbReference type="EMBL" id="BAAAZI010000005">
    <property type="protein sequence ID" value="GAA4135375.1"/>
    <property type="molecule type" value="Genomic_DNA"/>
</dbReference>
<keyword evidence="1" id="KW-0472">Membrane</keyword>
<comment type="caution">
    <text evidence="2">The sequence shown here is derived from an EMBL/GenBank/DDBJ whole genome shotgun (WGS) entry which is preliminary data.</text>
</comment>
<keyword evidence="3" id="KW-1185">Reference proteome</keyword>
<feature type="transmembrane region" description="Helical" evidence="1">
    <location>
        <begin position="20"/>
        <end position="38"/>
    </location>
</feature>
<proteinExistence type="predicted"/>
<protein>
    <submittedName>
        <fullName evidence="2">Uncharacterized protein</fullName>
    </submittedName>
</protein>
<name>A0ABP7YF98_9SPHI</name>
<evidence type="ECO:0000313" key="2">
    <source>
        <dbReference type="EMBL" id="GAA4135375.1"/>
    </source>
</evidence>
<dbReference type="Proteomes" id="UP001500101">
    <property type="component" value="Unassembled WGS sequence"/>
</dbReference>
<reference evidence="3" key="1">
    <citation type="journal article" date="2019" name="Int. J. Syst. Evol. Microbiol.">
        <title>The Global Catalogue of Microorganisms (GCM) 10K type strain sequencing project: providing services to taxonomists for standard genome sequencing and annotation.</title>
        <authorList>
            <consortium name="The Broad Institute Genomics Platform"/>
            <consortium name="The Broad Institute Genome Sequencing Center for Infectious Disease"/>
            <person name="Wu L."/>
            <person name="Ma J."/>
        </authorList>
    </citation>
    <scope>NUCLEOTIDE SEQUENCE [LARGE SCALE GENOMIC DNA]</scope>
    <source>
        <strain evidence="3">JCM 16704</strain>
    </source>
</reference>
<organism evidence="2 3">
    <name type="scientific">Sphingobacterium kyonggiense</name>
    <dbReference type="NCBI Taxonomy" id="714075"/>
    <lineage>
        <taxon>Bacteria</taxon>
        <taxon>Pseudomonadati</taxon>
        <taxon>Bacteroidota</taxon>
        <taxon>Sphingobacteriia</taxon>
        <taxon>Sphingobacteriales</taxon>
        <taxon>Sphingobacteriaceae</taxon>
        <taxon>Sphingobacterium</taxon>
    </lineage>
</organism>
<gene>
    <name evidence="2" type="ORF">GCM10022216_09270</name>
</gene>
<evidence type="ECO:0000256" key="1">
    <source>
        <dbReference type="SAM" id="Phobius"/>
    </source>
</evidence>
<evidence type="ECO:0000313" key="3">
    <source>
        <dbReference type="Proteomes" id="UP001500101"/>
    </source>
</evidence>
<sequence>MLANIFTNVKSANMFLNQSKATVVFIVVMEMFLVHLFSKTKNVANGYKTKEGRYN</sequence>
<keyword evidence="1" id="KW-1133">Transmembrane helix</keyword>
<keyword evidence="1" id="KW-0812">Transmembrane</keyword>